<dbReference type="SUPFAM" id="SSF53067">
    <property type="entry name" value="Actin-like ATPase domain"/>
    <property type="match status" value="2"/>
</dbReference>
<dbReference type="InterPro" id="IPR022496">
    <property type="entry name" value="T6A_TsaB"/>
</dbReference>
<name>A0A1H8G7L1_9BACL</name>
<dbReference type="InterPro" id="IPR000905">
    <property type="entry name" value="Gcp-like_dom"/>
</dbReference>
<dbReference type="AlphaFoldDB" id="A0A1H8G7L1"/>
<dbReference type="OrthoDB" id="9784166at2"/>
<gene>
    <name evidence="2" type="ORF">SAMN05444955_110117</name>
</gene>
<dbReference type="Proteomes" id="UP000199695">
    <property type="component" value="Unassembled WGS sequence"/>
</dbReference>
<dbReference type="InterPro" id="IPR043129">
    <property type="entry name" value="ATPase_NBD"/>
</dbReference>
<protein>
    <submittedName>
        <fullName evidence="2">tRNA threonylcarbamoyladenosine biosynthesis protein TsaB</fullName>
    </submittedName>
</protein>
<dbReference type="GO" id="GO:0005829">
    <property type="term" value="C:cytosol"/>
    <property type="evidence" value="ECO:0007669"/>
    <property type="project" value="TreeGrafter"/>
</dbReference>
<evidence type="ECO:0000313" key="2">
    <source>
        <dbReference type="EMBL" id="SEN39730.1"/>
    </source>
</evidence>
<dbReference type="Gene3D" id="3.30.420.40">
    <property type="match status" value="2"/>
</dbReference>
<dbReference type="STRING" id="1173111.SAMN05444955_110117"/>
<dbReference type="EMBL" id="FOCQ01000010">
    <property type="protein sequence ID" value="SEN39730.1"/>
    <property type="molecule type" value="Genomic_DNA"/>
</dbReference>
<organism evidence="2 3">
    <name type="scientific">Lihuaxuella thermophila</name>
    <dbReference type="NCBI Taxonomy" id="1173111"/>
    <lineage>
        <taxon>Bacteria</taxon>
        <taxon>Bacillati</taxon>
        <taxon>Bacillota</taxon>
        <taxon>Bacilli</taxon>
        <taxon>Bacillales</taxon>
        <taxon>Thermoactinomycetaceae</taxon>
        <taxon>Lihuaxuella</taxon>
    </lineage>
</organism>
<dbReference type="PANTHER" id="PTHR11735">
    <property type="entry name" value="TRNA N6-ADENOSINE THREONYLCARBAMOYLTRANSFERASE"/>
    <property type="match status" value="1"/>
</dbReference>
<dbReference type="Pfam" id="PF00814">
    <property type="entry name" value="TsaD"/>
    <property type="match status" value="1"/>
</dbReference>
<proteinExistence type="predicted"/>
<dbReference type="RefSeq" id="WP_089969679.1">
    <property type="nucleotide sequence ID" value="NZ_FOCQ01000010.1"/>
</dbReference>
<dbReference type="NCBIfam" id="TIGR03725">
    <property type="entry name" value="T6A_YeaZ"/>
    <property type="match status" value="1"/>
</dbReference>
<evidence type="ECO:0000313" key="3">
    <source>
        <dbReference type="Proteomes" id="UP000199695"/>
    </source>
</evidence>
<accession>A0A1H8G7L1</accession>
<dbReference type="GO" id="GO:0002949">
    <property type="term" value="P:tRNA threonylcarbamoyladenosine modification"/>
    <property type="evidence" value="ECO:0007669"/>
    <property type="project" value="InterPro"/>
</dbReference>
<keyword evidence="3" id="KW-1185">Reference proteome</keyword>
<feature type="domain" description="Gcp-like" evidence="1">
    <location>
        <begin position="34"/>
        <end position="230"/>
    </location>
</feature>
<evidence type="ECO:0000259" key="1">
    <source>
        <dbReference type="Pfam" id="PF00814"/>
    </source>
</evidence>
<sequence length="245" mass="27437">MKMLAMDTSTLVMGIAVLHLEEKRVLGELTTNLHKNHSVRLMPALDQLLGDLELNMSDIQALAVSAGPGSYTGIRIGVTTAKTMSWALGLPLYSESSLTVLAMNGLRFDGVVVPLFDARRRRVYSGVYRREGERMVEQIPQQVVEVDLWLEQIAELNQPALFLGDDVVRFEEVIRRRLGEKARFGTAAENIPRASQLGMLCRHKWANHEPPEHADFSPNYLQMTEAEANWIKKQGNGETSHAQKS</sequence>
<dbReference type="CDD" id="cd24032">
    <property type="entry name" value="ASKHA_NBD_TsaB"/>
    <property type="match status" value="1"/>
</dbReference>
<dbReference type="PANTHER" id="PTHR11735:SF11">
    <property type="entry name" value="TRNA THREONYLCARBAMOYLADENOSINE BIOSYNTHESIS PROTEIN TSAB"/>
    <property type="match status" value="1"/>
</dbReference>
<reference evidence="2 3" key="1">
    <citation type="submission" date="2016-10" db="EMBL/GenBank/DDBJ databases">
        <authorList>
            <person name="de Groot N.N."/>
        </authorList>
    </citation>
    <scope>NUCLEOTIDE SEQUENCE [LARGE SCALE GENOMIC DNA]</scope>
    <source>
        <strain evidence="2 3">DSM 46701</strain>
    </source>
</reference>